<dbReference type="PROSITE" id="PS00571">
    <property type="entry name" value="AMIDASES"/>
    <property type="match status" value="1"/>
</dbReference>
<dbReference type="InterPro" id="IPR020556">
    <property type="entry name" value="Amidase_CS"/>
</dbReference>
<dbReference type="GO" id="GO:0003824">
    <property type="term" value="F:catalytic activity"/>
    <property type="evidence" value="ECO:0007669"/>
    <property type="project" value="InterPro"/>
</dbReference>
<evidence type="ECO:0000256" key="2">
    <source>
        <dbReference type="ARBA" id="ARBA00009199"/>
    </source>
</evidence>
<dbReference type="InterPro" id="IPR000120">
    <property type="entry name" value="Amidase"/>
</dbReference>
<dbReference type="EMBL" id="QJJK01000009">
    <property type="protein sequence ID" value="PXW55622.1"/>
    <property type="molecule type" value="Genomic_DNA"/>
</dbReference>
<evidence type="ECO:0000313" key="5">
    <source>
        <dbReference type="EMBL" id="PXW55622.1"/>
    </source>
</evidence>
<gene>
    <name evidence="5" type="ORF">C7450_10929</name>
</gene>
<accession>A0A2V3U1F6</accession>
<organism evidence="5 6">
    <name type="scientific">Chelatococcus asaccharovorans</name>
    <dbReference type="NCBI Taxonomy" id="28210"/>
    <lineage>
        <taxon>Bacteria</taxon>
        <taxon>Pseudomonadati</taxon>
        <taxon>Pseudomonadota</taxon>
        <taxon>Alphaproteobacteria</taxon>
        <taxon>Hyphomicrobiales</taxon>
        <taxon>Chelatococcaceae</taxon>
        <taxon>Chelatococcus</taxon>
    </lineage>
</organism>
<sequence length="374" mass="38928">MQREACSITTALSLGDRGPTLVVKECIAIAGMPTRSGSASLETSQPAACHADVVEAVLEAGCRIIGRANMHELAFGMTGVNAYLGTPINPRWPDRIPGGSSSGSATAVAAGLCDFSIGTDTGGSIRQPATCCGVFALKPTFGRISRIGAMPAASSLDCIGPFARSAAMLTQAMTRMDRTFDPRLLRHAPKLRRIDVEAAPAITSALDIALAAACASGAMPRTRLEGLEDAYRAGLVIINRETAAAFEHLAIAATGIGADVRARILAAAKTTDAEVAEAECVRRHFCADVDRLLEDVDALVLPSMPVAPPTLEEARDPSAVLPLTRFLRPFNLSGHPSLVVPLVTAEGLPAGLQLVGRKGDDALLCAIAEWLAAD</sequence>
<comment type="function">
    <text evidence="1">Hydrolyzes indole-3-acetamide (IAM) into indole-3-acetic acid (IAA).</text>
</comment>
<protein>
    <recommendedName>
        <fullName evidence="3">Indoleacetamide hydrolase</fullName>
    </recommendedName>
</protein>
<dbReference type="Gene3D" id="3.90.1300.10">
    <property type="entry name" value="Amidase signature (AS) domain"/>
    <property type="match status" value="1"/>
</dbReference>
<feature type="domain" description="Amidase" evidence="4">
    <location>
        <begin position="200"/>
        <end position="365"/>
    </location>
</feature>
<dbReference type="InterPro" id="IPR036928">
    <property type="entry name" value="AS_sf"/>
</dbReference>
<dbReference type="AlphaFoldDB" id="A0A2V3U1F6"/>
<proteinExistence type="inferred from homology"/>
<reference evidence="5 6" key="1">
    <citation type="submission" date="2018-05" db="EMBL/GenBank/DDBJ databases">
        <title>Genomic Encyclopedia of Type Strains, Phase IV (KMG-IV): sequencing the most valuable type-strain genomes for metagenomic binning, comparative biology and taxonomic classification.</title>
        <authorList>
            <person name="Goeker M."/>
        </authorList>
    </citation>
    <scope>NUCLEOTIDE SEQUENCE [LARGE SCALE GENOMIC DNA]</scope>
    <source>
        <strain evidence="5 6">DSM 6462</strain>
    </source>
</reference>
<feature type="domain" description="Amidase" evidence="4">
    <location>
        <begin position="21"/>
        <end position="174"/>
    </location>
</feature>
<comment type="caution">
    <text evidence="5">The sequence shown here is derived from an EMBL/GenBank/DDBJ whole genome shotgun (WGS) entry which is preliminary data.</text>
</comment>
<evidence type="ECO:0000256" key="1">
    <source>
        <dbReference type="ARBA" id="ARBA00003871"/>
    </source>
</evidence>
<dbReference type="PANTHER" id="PTHR11895:SF7">
    <property type="entry name" value="GLUTAMYL-TRNA(GLN) AMIDOTRANSFERASE SUBUNIT A, MITOCHONDRIAL"/>
    <property type="match status" value="1"/>
</dbReference>
<dbReference type="OrthoDB" id="9811471at2"/>
<dbReference type="Proteomes" id="UP000248021">
    <property type="component" value="Unassembled WGS sequence"/>
</dbReference>
<evidence type="ECO:0000313" key="6">
    <source>
        <dbReference type="Proteomes" id="UP000248021"/>
    </source>
</evidence>
<dbReference type="Pfam" id="PF01425">
    <property type="entry name" value="Amidase"/>
    <property type="match status" value="2"/>
</dbReference>
<dbReference type="SUPFAM" id="SSF75304">
    <property type="entry name" value="Amidase signature (AS) enzymes"/>
    <property type="match status" value="1"/>
</dbReference>
<evidence type="ECO:0000259" key="4">
    <source>
        <dbReference type="Pfam" id="PF01425"/>
    </source>
</evidence>
<dbReference type="RefSeq" id="WP_110376425.1">
    <property type="nucleotide sequence ID" value="NZ_JAHBRY010000001.1"/>
</dbReference>
<dbReference type="PANTHER" id="PTHR11895">
    <property type="entry name" value="TRANSAMIDASE"/>
    <property type="match status" value="1"/>
</dbReference>
<keyword evidence="6" id="KW-1185">Reference proteome</keyword>
<comment type="similarity">
    <text evidence="2">Belongs to the amidase family.</text>
</comment>
<evidence type="ECO:0000256" key="3">
    <source>
        <dbReference type="ARBA" id="ARBA00021874"/>
    </source>
</evidence>
<name>A0A2V3U1F6_9HYPH</name>
<dbReference type="InterPro" id="IPR023631">
    <property type="entry name" value="Amidase_dom"/>
</dbReference>